<dbReference type="OrthoDB" id="6382013at2759"/>
<protein>
    <submittedName>
        <fullName evidence="3">Uncharacterized protein</fullName>
    </submittedName>
</protein>
<keyword evidence="2" id="KW-0472">Membrane</keyword>
<proteinExistence type="predicted"/>
<feature type="transmembrane region" description="Helical" evidence="2">
    <location>
        <begin position="48"/>
        <end position="66"/>
    </location>
</feature>
<dbReference type="Proteomes" id="UP000770661">
    <property type="component" value="Unassembled WGS sequence"/>
</dbReference>
<dbReference type="AlphaFoldDB" id="A0A8J4YTB4"/>
<evidence type="ECO:0000256" key="2">
    <source>
        <dbReference type="SAM" id="Phobius"/>
    </source>
</evidence>
<keyword evidence="2" id="KW-1133">Transmembrane helix</keyword>
<keyword evidence="4" id="KW-1185">Reference proteome</keyword>
<feature type="compositionally biased region" description="Gly residues" evidence="1">
    <location>
        <begin position="13"/>
        <end position="25"/>
    </location>
</feature>
<feature type="compositionally biased region" description="Polar residues" evidence="1">
    <location>
        <begin position="1"/>
        <end position="11"/>
    </location>
</feature>
<feature type="region of interest" description="Disordered" evidence="1">
    <location>
        <begin position="1"/>
        <end position="30"/>
    </location>
</feature>
<sequence>MTSVIRRTTMTYKGGGKSVGPGGEGSPVPLQSRVKKAKIPRGGSRASLVAWPALCVLVFLSVLVLTCHARPNPSSNGHSDLSQPASAAEWAEQTASILPASVLGPNEKCIYGPGVDRKGLVKTSTRRRPPRTGGGPLGNNLYINHKNIYINHPRNNLYFNHPRNNLYINHPRNNLYINHKNIYINHPRNNLYINHPRNNLYINHFHHTSYHNPWNQMW</sequence>
<organism evidence="3 4">
    <name type="scientific">Chionoecetes opilio</name>
    <name type="common">Atlantic snow crab</name>
    <name type="synonym">Cancer opilio</name>
    <dbReference type="NCBI Taxonomy" id="41210"/>
    <lineage>
        <taxon>Eukaryota</taxon>
        <taxon>Metazoa</taxon>
        <taxon>Ecdysozoa</taxon>
        <taxon>Arthropoda</taxon>
        <taxon>Crustacea</taxon>
        <taxon>Multicrustacea</taxon>
        <taxon>Malacostraca</taxon>
        <taxon>Eumalacostraca</taxon>
        <taxon>Eucarida</taxon>
        <taxon>Decapoda</taxon>
        <taxon>Pleocyemata</taxon>
        <taxon>Brachyura</taxon>
        <taxon>Eubrachyura</taxon>
        <taxon>Majoidea</taxon>
        <taxon>Majidae</taxon>
        <taxon>Chionoecetes</taxon>
    </lineage>
</organism>
<reference evidence="3" key="1">
    <citation type="submission" date="2020-07" db="EMBL/GenBank/DDBJ databases">
        <title>The High-quality genome of the commercially important snow crab, Chionoecetes opilio.</title>
        <authorList>
            <person name="Jeong J.-H."/>
            <person name="Ryu S."/>
        </authorList>
    </citation>
    <scope>NUCLEOTIDE SEQUENCE</scope>
    <source>
        <strain evidence="3">MADBK_172401_WGS</strain>
        <tissue evidence="3">Digestive gland</tissue>
    </source>
</reference>
<accession>A0A8J4YTB4</accession>
<gene>
    <name evidence="3" type="ORF">GWK47_028183</name>
</gene>
<keyword evidence="2" id="KW-0812">Transmembrane</keyword>
<evidence type="ECO:0000313" key="4">
    <source>
        <dbReference type="Proteomes" id="UP000770661"/>
    </source>
</evidence>
<evidence type="ECO:0000256" key="1">
    <source>
        <dbReference type="SAM" id="MobiDB-lite"/>
    </source>
</evidence>
<name>A0A8J4YTB4_CHIOP</name>
<comment type="caution">
    <text evidence="3">The sequence shown here is derived from an EMBL/GenBank/DDBJ whole genome shotgun (WGS) entry which is preliminary data.</text>
</comment>
<dbReference type="EMBL" id="JACEEZ010000156">
    <property type="protein sequence ID" value="KAG0730481.1"/>
    <property type="molecule type" value="Genomic_DNA"/>
</dbReference>
<evidence type="ECO:0000313" key="3">
    <source>
        <dbReference type="EMBL" id="KAG0730481.1"/>
    </source>
</evidence>